<comment type="caution">
    <text evidence="10">The sequence shown here is derived from an EMBL/GenBank/DDBJ whole genome shotgun (WGS) entry which is preliminary data.</text>
</comment>
<evidence type="ECO:0000256" key="4">
    <source>
        <dbReference type="ARBA" id="ARBA00022840"/>
    </source>
</evidence>
<dbReference type="InterPro" id="IPR014729">
    <property type="entry name" value="Rossmann-like_a/b/a_fold"/>
</dbReference>
<dbReference type="GO" id="GO:0005829">
    <property type="term" value="C:cytosol"/>
    <property type="evidence" value="ECO:0007669"/>
    <property type="project" value="TreeGrafter"/>
</dbReference>
<sequence>MKSNQSIVTRFAPSPTGLLHAGNYRTAVFAYLFARQHKGKFILRLEDTDRERSRPEYEANILDSLSWLGLEYDELHHQSKRSEHHRAYLEKMIAGGQAYISKETPVKEGGRSEVIRFKNPNRTVTFTDLIRGEIIFDTTELGDFVIAKSLDEPLFHLAVVADDADLGITHIIRGEDHISNTPRQILIQEAINAPTPLYAHLPLVLAPDRSKLSKRKGALALTEYRKQGYLPEALLNFMTMLGWNPGTDEEVLSKAELMEKFNLSKVQKAGAIFNEEKLRWFNREHLRRRPAGELKQLVLAKIPNLSSLPEISLERLLPVILERVETIADLDRMKEEGEWDYFIETPTILPELLKTPKHLPALVNILEQVPVEKFTAEVIKETVWDFATKEGRSEVLWPMRVALTGRAKSPDPFIVASILGKEKTINRLNQGIVLIGDVN</sequence>
<dbReference type="Proteomes" id="UP000177838">
    <property type="component" value="Unassembled WGS sequence"/>
</dbReference>
<evidence type="ECO:0000256" key="6">
    <source>
        <dbReference type="ARBA" id="ARBA00023146"/>
    </source>
</evidence>
<evidence type="ECO:0000256" key="5">
    <source>
        <dbReference type="ARBA" id="ARBA00022917"/>
    </source>
</evidence>
<evidence type="ECO:0000313" key="11">
    <source>
        <dbReference type="Proteomes" id="UP000177838"/>
    </source>
</evidence>
<accession>A0A1G2QHA8</accession>
<comment type="function">
    <text evidence="7">Catalyzes the attachment of glutamate to tRNA(Glu) in a two-step reaction: glutamate is first activated by ATP to form Glu-AMP and then transferred to the acceptor end of tRNA(Glu).</text>
</comment>
<feature type="short sequence motif" description="'KMSKS' region" evidence="7">
    <location>
        <begin position="211"/>
        <end position="215"/>
    </location>
</feature>
<dbReference type="SUPFAM" id="SSF52374">
    <property type="entry name" value="Nucleotidylyl transferase"/>
    <property type="match status" value="1"/>
</dbReference>
<evidence type="ECO:0000256" key="2">
    <source>
        <dbReference type="ARBA" id="ARBA00022598"/>
    </source>
</evidence>
<evidence type="ECO:0000259" key="8">
    <source>
        <dbReference type="Pfam" id="PF00749"/>
    </source>
</evidence>
<name>A0A1G2QHA8_9BACT</name>
<comment type="catalytic activity">
    <reaction evidence="7">
        <text>tRNA(Glu) + L-glutamate + ATP = L-glutamyl-tRNA(Glu) + AMP + diphosphate</text>
        <dbReference type="Rhea" id="RHEA:23540"/>
        <dbReference type="Rhea" id="RHEA-COMP:9663"/>
        <dbReference type="Rhea" id="RHEA-COMP:9680"/>
        <dbReference type="ChEBI" id="CHEBI:29985"/>
        <dbReference type="ChEBI" id="CHEBI:30616"/>
        <dbReference type="ChEBI" id="CHEBI:33019"/>
        <dbReference type="ChEBI" id="CHEBI:78442"/>
        <dbReference type="ChEBI" id="CHEBI:78520"/>
        <dbReference type="ChEBI" id="CHEBI:456215"/>
        <dbReference type="EC" id="6.1.1.17"/>
    </reaction>
</comment>
<dbReference type="InterPro" id="IPR001412">
    <property type="entry name" value="aa-tRNA-synth_I_CS"/>
</dbReference>
<dbReference type="PANTHER" id="PTHR43311">
    <property type="entry name" value="GLUTAMATE--TRNA LIGASE"/>
    <property type="match status" value="1"/>
</dbReference>
<dbReference type="InterPro" id="IPR020058">
    <property type="entry name" value="Glu/Gln-tRNA-synth_Ib_cat-dom"/>
</dbReference>
<evidence type="ECO:0000256" key="3">
    <source>
        <dbReference type="ARBA" id="ARBA00022741"/>
    </source>
</evidence>
<evidence type="ECO:0000256" key="7">
    <source>
        <dbReference type="HAMAP-Rule" id="MF_00022"/>
    </source>
</evidence>
<organism evidence="10 11">
    <name type="scientific">Candidatus Vogelbacteria bacterium RIFOXYD1_FULL_46_19</name>
    <dbReference type="NCBI Taxonomy" id="1802439"/>
    <lineage>
        <taxon>Bacteria</taxon>
        <taxon>Candidatus Vogeliibacteriota</taxon>
    </lineage>
</organism>
<reference evidence="10 11" key="1">
    <citation type="journal article" date="2016" name="Nat. Commun.">
        <title>Thousands of microbial genomes shed light on interconnected biogeochemical processes in an aquifer system.</title>
        <authorList>
            <person name="Anantharaman K."/>
            <person name="Brown C.T."/>
            <person name="Hug L.A."/>
            <person name="Sharon I."/>
            <person name="Castelle C.J."/>
            <person name="Probst A.J."/>
            <person name="Thomas B.C."/>
            <person name="Singh A."/>
            <person name="Wilkins M.J."/>
            <person name="Karaoz U."/>
            <person name="Brodie E.L."/>
            <person name="Williams K.H."/>
            <person name="Hubbard S.S."/>
            <person name="Banfield J.F."/>
        </authorList>
    </citation>
    <scope>NUCLEOTIDE SEQUENCE [LARGE SCALE GENOMIC DNA]</scope>
</reference>
<dbReference type="InterPro" id="IPR049940">
    <property type="entry name" value="GluQ/Sye"/>
</dbReference>
<keyword evidence="5 7" id="KW-0648">Protein biosynthesis</keyword>
<dbReference type="GO" id="GO:0004818">
    <property type="term" value="F:glutamate-tRNA ligase activity"/>
    <property type="evidence" value="ECO:0007669"/>
    <property type="project" value="UniProtKB-UniRule"/>
</dbReference>
<dbReference type="GO" id="GO:0000049">
    <property type="term" value="F:tRNA binding"/>
    <property type="evidence" value="ECO:0007669"/>
    <property type="project" value="InterPro"/>
</dbReference>
<feature type="binding site" evidence="7">
    <location>
        <position position="214"/>
    </location>
    <ligand>
        <name>ATP</name>
        <dbReference type="ChEBI" id="CHEBI:30616"/>
    </ligand>
</feature>
<feature type="domain" description="Glutamyl/glutaminyl-tRNA synthetase class Ib catalytic" evidence="8">
    <location>
        <begin position="7"/>
        <end position="105"/>
    </location>
</feature>
<dbReference type="PROSITE" id="PS00178">
    <property type="entry name" value="AA_TRNA_LIGASE_I"/>
    <property type="match status" value="1"/>
</dbReference>
<evidence type="ECO:0000259" key="9">
    <source>
        <dbReference type="Pfam" id="PF19269"/>
    </source>
</evidence>
<feature type="domain" description="Aminoacyl-tRNA synthetase class I anticodon-binding" evidence="9">
    <location>
        <begin position="311"/>
        <end position="432"/>
    </location>
</feature>
<evidence type="ECO:0000313" key="10">
    <source>
        <dbReference type="EMBL" id="OHA59469.1"/>
    </source>
</evidence>
<dbReference type="InterPro" id="IPR033910">
    <property type="entry name" value="GluRS_core"/>
</dbReference>
<dbReference type="GO" id="GO:0008270">
    <property type="term" value="F:zinc ion binding"/>
    <property type="evidence" value="ECO:0007669"/>
    <property type="project" value="InterPro"/>
</dbReference>
<dbReference type="GO" id="GO:0005524">
    <property type="term" value="F:ATP binding"/>
    <property type="evidence" value="ECO:0007669"/>
    <property type="project" value="UniProtKB-UniRule"/>
</dbReference>
<dbReference type="Pfam" id="PF00749">
    <property type="entry name" value="tRNA-synt_1c"/>
    <property type="match status" value="2"/>
</dbReference>
<comment type="subcellular location">
    <subcellularLocation>
        <location evidence="7">Cytoplasm</location>
    </subcellularLocation>
</comment>
<keyword evidence="4 7" id="KW-0067">ATP-binding</keyword>
<gene>
    <name evidence="7" type="primary">gltX</name>
    <name evidence="10" type="ORF">A2589_01235</name>
</gene>
<dbReference type="GO" id="GO:0006424">
    <property type="term" value="P:glutamyl-tRNA aminoacylation"/>
    <property type="evidence" value="ECO:0007669"/>
    <property type="project" value="UniProtKB-UniRule"/>
</dbReference>
<feature type="domain" description="Glutamyl/glutaminyl-tRNA synthetase class Ib catalytic" evidence="8">
    <location>
        <begin position="108"/>
        <end position="280"/>
    </location>
</feature>
<dbReference type="Gene3D" id="1.10.10.350">
    <property type="match status" value="1"/>
</dbReference>
<dbReference type="AlphaFoldDB" id="A0A1G2QHA8"/>
<comment type="caution">
    <text evidence="7">Lacks conserved residue(s) required for the propagation of feature annotation.</text>
</comment>
<comment type="similarity">
    <text evidence="1 7">Belongs to the class-I aminoacyl-tRNA synthetase family. Glutamate--tRNA ligase type 1 subfamily.</text>
</comment>
<dbReference type="PANTHER" id="PTHR43311:SF2">
    <property type="entry name" value="GLUTAMATE--TRNA LIGASE, MITOCHONDRIAL-RELATED"/>
    <property type="match status" value="1"/>
</dbReference>
<dbReference type="InterPro" id="IPR045462">
    <property type="entry name" value="aa-tRNA-synth_I_cd-bd"/>
</dbReference>
<keyword evidence="7" id="KW-0963">Cytoplasm</keyword>
<comment type="subunit">
    <text evidence="7">Monomer.</text>
</comment>
<dbReference type="InterPro" id="IPR008925">
    <property type="entry name" value="aa_tRNA-synth_I_cd-bd_sf"/>
</dbReference>
<keyword evidence="3 7" id="KW-0547">Nucleotide-binding</keyword>
<feature type="short sequence motif" description="'HIGH' region" evidence="7">
    <location>
        <begin position="13"/>
        <end position="23"/>
    </location>
</feature>
<dbReference type="SUPFAM" id="SSF48163">
    <property type="entry name" value="An anticodon-binding domain of class I aminoacyl-tRNA synthetases"/>
    <property type="match status" value="1"/>
</dbReference>
<dbReference type="PRINTS" id="PR00987">
    <property type="entry name" value="TRNASYNTHGLU"/>
</dbReference>
<keyword evidence="6 7" id="KW-0030">Aminoacyl-tRNA synthetase</keyword>
<dbReference type="Pfam" id="PF19269">
    <property type="entry name" value="Anticodon_2"/>
    <property type="match status" value="1"/>
</dbReference>
<dbReference type="InterPro" id="IPR004527">
    <property type="entry name" value="Glu-tRNA-ligase_bac/mito"/>
</dbReference>
<keyword evidence="2 7" id="KW-0436">Ligase</keyword>
<dbReference type="Gene3D" id="3.40.50.620">
    <property type="entry name" value="HUPs"/>
    <property type="match status" value="2"/>
</dbReference>
<dbReference type="STRING" id="1802439.A2589_01235"/>
<proteinExistence type="inferred from homology"/>
<dbReference type="HAMAP" id="MF_00022">
    <property type="entry name" value="Glu_tRNA_synth_type1"/>
    <property type="match status" value="1"/>
</dbReference>
<evidence type="ECO:0000256" key="1">
    <source>
        <dbReference type="ARBA" id="ARBA00007894"/>
    </source>
</evidence>
<dbReference type="CDD" id="cd00808">
    <property type="entry name" value="GluRS_core"/>
    <property type="match status" value="1"/>
</dbReference>
<dbReference type="InterPro" id="IPR020751">
    <property type="entry name" value="aa-tRNA-synth_I_codon-bd_sub2"/>
</dbReference>
<dbReference type="EMBL" id="MHTK01000006">
    <property type="protein sequence ID" value="OHA59469.1"/>
    <property type="molecule type" value="Genomic_DNA"/>
</dbReference>
<protein>
    <recommendedName>
        <fullName evidence="7">Glutamate--tRNA ligase</fullName>
        <ecNumber evidence="7">6.1.1.17</ecNumber>
    </recommendedName>
    <alternativeName>
        <fullName evidence="7">Glutamyl-tRNA synthetase</fullName>
        <shortName evidence="7">GluRS</shortName>
    </alternativeName>
</protein>
<dbReference type="InterPro" id="IPR000924">
    <property type="entry name" value="Glu/Gln-tRNA-synth"/>
</dbReference>
<dbReference type="EC" id="6.1.1.17" evidence="7"/>